<evidence type="ECO:0000256" key="2">
    <source>
        <dbReference type="ARBA" id="ARBA00022692"/>
    </source>
</evidence>
<evidence type="ECO:0000313" key="7">
    <source>
        <dbReference type="Proteomes" id="UP000319576"/>
    </source>
</evidence>
<proteinExistence type="predicted"/>
<sequence length="131" mass="13205">MDVGSNQAPVVQWAGRVISGLVVAFLLVDAGMKVVGAGPVLEASARLGIPTDAIRGIGLVLLASTTLYALPRTAVLGAILLTGYLGGAAATHVNAGDVGFPVGFAVGLGVLAWLGLALREPRLFGTIFLGR</sequence>
<dbReference type="GO" id="GO:0016020">
    <property type="term" value="C:membrane"/>
    <property type="evidence" value="ECO:0007669"/>
    <property type="project" value="UniProtKB-SubCell"/>
</dbReference>
<evidence type="ECO:0000256" key="5">
    <source>
        <dbReference type="SAM" id="Phobius"/>
    </source>
</evidence>
<dbReference type="AlphaFoldDB" id="A0A517XRF6"/>
<feature type="transmembrane region" description="Helical" evidence="5">
    <location>
        <begin position="13"/>
        <end position="35"/>
    </location>
</feature>
<evidence type="ECO:0000313" key="6">
    <source>
        <dbReference type="EMBL" id="QDU20094.1"/>
    </source>
</evidence>
<gene>
    <name evidence="6" type="ORF">ETAA1_20370</name>
</gene>
<keyword evidence="7" id="KW-1185">Reference proteome</keyword>
<dbReference type="Proteomes" id="UP000319576">
    <property type="component" value="Chromosome"/>
</dbReference>
<accession>A0A517XRF6</accession>
<dbReference type="Pfam" id="PF13564">
    <property type="entry name" value="DoxX_2"/>
    <property type="match status" value="1"/>
</dbReference>
<keyword evidence="4 5" id="KW-0472">Membrane</keyword>
<dbReference type="InterPro" id="IPR032808">
    <property type="entry name" value="DoxX"/>
</dbReference>
<protein>
    <recommendedName>
        <fullName evidence="8">DoxX family protein</fullName>
    </recommendedName>
</protein>
<dbReference type="EMBL" id="CP036273">
    <property type="protein sequence ID" value="QDU20094.1"/>
    <property type="molecule type" value="Genomic_DNA"/>
</dbReference>
<feature type="transmembrane region" description="Helical" evidence="5">
    <location>
        <begin position="98"/>
        <end position="118"/>
    </location>
</feature>
<evidence type="ECO:0008006" key="8">
    <source>
        <dbReference type="Google" id="ProtNLM"/>
    </source>
</evidence>
<keyword evidence="3 5" id="KW-1133">Transmembrane helix</keyword>
<evidence type="ECO:0000256" key="3">
    <source>
        <dbReference type="ARBA" id="ARBA00022989"/>
    </source>
</evidence>
<reference evidence="6 7" key="1">
    <citation type="submission" date="2019-02" db="EMBL/GenBank/DDBJ databases">
        <title>Deep-cultivation of Planctomycetes and their phenomic and genomic characterization uncovers novel biology.</title>
        <authorList>
            <person name="Wiegand S."/>
            <person name="Jogler M."/>
            <person name="Boedeker C."/>
            <person name="Pinto D."/>
            <person name="Vollmers J."/>
            <person name="Rivas-Marin E."/>
            <person name="Kohn T."/>
            <person name="Peeters S.H."/>
            <person name="Heuer A."/>
            <person name="Rast P."/>
            <person name="Oberbeckmann S."/>
            <person name="Bunk B."/>
            <person name="Jeske O."/>
            <person name="Meyerdierks A."/>
            <person name="Storesund J.E."/>
            <person name="Kallscheuer N."/>
            <person name="Luecker S."/>
            <person name="Lage O.M."/>
            <person name="Pohl T."/>
            <person name="Merkel B.J."/>
            <person name="Hornburger P."/>
            <person name="Mueller R.-W."/>
            <person name="Bruemmer F."/>
            <person name="Labrenz M."/>
            <person name="Spormann A.M."/>
            <person name="Op den Camp H."/>
            <person name="Overmann J."/>
            <person name="Amann R."/>
            <person name="Jetten M.S.M."/>
            <person name="Mascher T."/>
            <person name="Medema M.H."/>
            <person name="Devos D.P."/>
            <person name="Kaster A.-K."/>
            <person name="Ovreas L."/>
            <person name="Rohde M."/>
            <person name="Galperin M.Y."/>
            <person name="Jogler C."/>
        </authorList>
    </citation>
    <scope>NUCLEOTIDE SEQUENCE [LARGE SCALE GENOMIC DNA]</scope>
    <source>
        <strain evidence="6 7">ETA_A1</strain>
    </source>
</reference>
<dbReference type="KEGG" id="uli:ETAA1_20370"/>
<feature type="transmembrane region" description="Helical" evidence="5">
    <location>
        <begin position="56"/>
        <end position="86"/>
    </location>
</feature>
<dbReference type="RefSeq" id="WP_202920804.1">
    <property type="nucleotide sequence ID" value="NZ_CP036273.1"/>
</dbReference>
<keyword evidence="2 5" id="KW-0812">Transmembrane</keyword>
<comment type="subcellular location">
    <subcellularLocation>
        <location evidence="1">Membrane</location>
        <topology evidence="1">Multi-pass membrane protein</topology>
    </subcellularLocation>
</comment>
<name>A0A517XRF6_9BACT</name>
<evidence type="ECO:0000256" key="4">
    <source>
        <dbReference type="ARBA" id="ARBA00023136"/>
    </source>
</evidence>
<evidence type="ECO:0000256" key="1">
    <source>
        <dbReference type="ARBA" id="ARBA00004141"/>
    </source>
</evidence>
<organism evidence="6 7">
    <name type="scientific">Urbifossiella limnaea</name>
    <dbReference type="NCBI Taxonomy" id="2528023"/>
    <lineage>
        <taxon>Bacteria</taxon>
        <taxon>Pseudomonadati</taxon>
        <taxon>Planctomycetota</taxon>
        <taxon>Planctomycetia</taxon>
        <taxon>Gemmatales</taxon>
        <taxon>Gemmataceae</taxon>
        <taxon>Urbifossiella</taxon>
    </lineage>
</organism>